<dbReference type="KEGG" id="vg:26626010"/>
<dbReference type="Proteomes" id="UP000208104">
    <property type="component" value="Segment"/>
</dbReference>
<protein>
    <submittedName>
        <fullName evidence="1">Putative DNA/RNA helicase</fullName>
    </submittedName>
</protein>
<keyword evidence="2" id="KW-1185">Reference proteome</keyword>
<dbReference type="RefSeq" id="YP_009199123.1">
    <property type="nucleotide sequence ID" value="NC_028805.1"/>
</dbReference>
<sequence>MENCKSIFSAILVASLALTGCASKEPSPQEALVSNYLQALKDYKEEEAYGMVSADNPPTKEAFVTSNVKAPMEYFKVISSECVDEGKCEVITEIKFRSREGANDKNIINKVAFTTVKEGDKWNILLNRKKEGQQYNPLLEEEG</sequence>
<evidence type="ECO:0000313" key="2">
    <source>
        <dbReference type="Proteomes" id="UP000208104"/>
    </source>
</evidence>
<keyword evidence="1" id="KW-0347">Helicase</keyword>
<accession>A0A0K2CN42</accession>
<gene>
    <name evidence="1" type="ORF">JENST_62</name>
</gene>
<name>A0A0K2CN42_9CAUD</name>
<evidence type="ECO:0000313" key="1">
    <source>
        <dbReference type="EMBL" id="ALA07191.1"/>
    </source>
</evidence>
<dbReference type="GeneID" id="26626010"/>
<keyword evidence="1" id="KW-0547">Nucleotide-binding</keyword>
<reference evidence="1 2" key="1">
    <citation type="journal article" date="2015" name="Genome Announc.">
        <title>Genome Sequences of Five Additional Brevibacillus laterosporus Bacteriophages.</title>
        <authorList>
            <person name="Merrill B.D."/>
            <person name="Berg J.A."/>
            <person name="Graves K.A."/>
            <person name="Ward A.T."/>
            <person name="Hilton J.A."/>
            <person name="Wake B.N."/>
            <person name="Grose J.H."/>
            <person name="Breakwell D.P."/>
            <person name="Burnett S.H."/>
        </authorList>
    </citation>
    <scope>NUCLEOTIDE SEQUENCE [LARGE SCALE GENOMIC DNA]</scope>
</reference>
<dbReference type="PROSITE" id="PS51257">
    <property type="entry name" value="PROKAR_LIPOPROTEIN"/>
    <property type="match status" value="1"/>
</dbReference>
<organism evidence="1 2">
    <name type="scientific">Brevibacillus phage Jenst</name>
    <dbReference type="NCBI Taxonomy" id="1691954"/>
    <lineage>
        <taxon>Viruses</taxon>
        <taxon>Duplodnaviria</taxon>
        <taxon>Heunggongvirae</taxon>
        <taxon>Uroviricota</taxon>
        <taxon>Caudoviricetes</taxon>
        <taxon>Jenstvirus</taxon>
        <taxon>Jenstvirus jenst</taxon>
    </lineage>
</organism>
<keyword evidence="1" id="KW-0067">ATP-binding</keyword>
<keyword evidence="1" id="KW-0378">Hydrolase</keyword>
<dbReference type="EMBL" id="KT151955">
    <property type="protein sequence ID" value="ALA07191.1"/>
    <property type="molecule type" value="Genomic_DNA"/>
</dbReference>
<proteinExistence type="predicted"/>
<dbReference type="GO" id="GO:0004386">
    <property type="term" value="F:helicase activity"/>
    <property type="evidence" value="ECO:0007669"/>
    <property type="project" value="UniProtKB-KW"/>
</dbReference>